<proteinExistence type="predicted"/>
<sequence length="349" mass="38347">MSAPTPDAAIPVPHGSARVHEPRRGDCPWCGSARLRNRLRTGDLRRHRPGLFTVDECRDCGHTFQNPRLTAEGLAFYRRAVRGAPRDPATERVLALHSARHRRRAAARAMLPFGEPESWLDVGTGLARFPQSAREYFPYTAFDGTDLTARVEQARALGRVEEAHIGSLTDPAVGARLAGRYDVVSLLHHLEHTTDPRAELHAALDALRPGGHLLIETLDPRCVFAALFGRWWLPYDQPRRLHLMPRRNLRAALEERGCTLVTGGHRAAHVPHDLAGLAALALSHALPAPDTPWRAIPPTPLQRRLRAVLLCAGTPLVVAAAAADLALAPLLRHTPFANAYRVIARKPGP</sequence>
<dbReference type="GO" id="GO:0008168">
    <property type="term" value="F:methyltransferase activity"/>
    <property type="evidence" value="ECO:0007669"/>
    <property type="project" value="UniProtKB-KW"/>
</dbReference>
<dbReference type="EMBL" id="BMTU01000001">
    <property type="protein sequence ID" value="GGQ61092.1"/>
    <property type="molecule type" value="Genomic_DNA"/>
</dbReference>
<dbReference type="RefSeq" id="WP_189555451.1">
    <property type="nucleotide sequence ID" value="NZ_BMTU01000001.1"/>
</dbReference>
<organism evidence="2 3">
    <name type="scientific">Streptomyces pilosus</name>
    <dbReference type="NCBI Taxonomy" id="28893"/>
    <lineage>
        <taxon>Bacteria</taxon>
        <taxon>Bacillati</taxon>
        <taxon>Actinomycetota</taxon>
        <taxon>Actinomycetes</taxon>
        <taxon>Kitasatosporales</taxon>
        <taxon>Streptomycetaceae</taxon>
        <taxon>Streptomyces</taxon>
    </lineage>
</organism>
<dbReference type="InterPro" id="IPR029063">
    <property type="entry name" value="SAM-dependent_MTases_sf"/>
</dbReference>
<evidence type="ECO:0000313" key="3">
    <source>
        <dbReference type="Proteomes" id="UP000656732"/>
    </source>
</evidence>
<reference evidence="2" key="1">
    <citation type="journal article" date="2014" name="Int. J. Syst. Evol. Microbiol.">
        <title>Complete genome sequence of Corynebacterium casei LMG S-19264T (=DSM 44701T), isolated from a smear-ripened cheese.</title>
        <authorList>
            <consortium name="US DOE Joint Genome Institute (JGI-PGF)"/>
            <person name="Walter F."/>
            <person name="Albersmeier A."/>
            <person name="Kalinowski J."/>
            <person name="Ruckert C."/>
        </authorList>
    </citation>
    <scope>NUCLEOTIDE SEQUENCE</scope>
    <source>
        <strain evidence="2">JCM 4403</strain>
    </source>
</reference>
<keyword evidence="3" id="KW-1185">Reference proteome</keyword>
<accession>A0A918BFX8</accession>
<dbReference type="GO" id="GO:0032259">
    <property type="term" value="P:methylation"/>
    <property type="evidence" value="ECO:0007669"/>
    <property type="project" value="UniProtKB-KW"/>
</dbReference>
<feature type="region of interest" description="Disordered" evidence="1">
    <location>
        <begin position="1"/>
        <end position="22"/>
    </location>
</feature>
<reference evidence="2" key="2">
    <citation type="submission" date="2020-09" db="EMBL/GenBank/DDBJ databases">
        <authorList>
            <person name="Sun Q."/>
            <person name="Ohkuma M."/>
        </authorList>
    </citation>
    <scope>NUCLEOTIDE SEQUENCE</scope>
    <source>
        <strain evidence="2">JCM 4403</strain>
    </source>
</reference>
<comment type="caution">
    <text evidence="2">The sequence shown here is derived from an EMBL/GenBank/DDBJ whole genome shotgun (WGS) entry which is preliminary data.</text>
</comment>
<dbReference type="Proteomes" id="UP000656732">
    <property type="component" value="Unassembled WGS sequence"/>
</dbReference>
<dbReference type="Gene3D" id="3.40.50.150">
    <property type="entry name" value="Vaccinia Virus protein VP39"/>
    <property type="match status" value="1"/>
</dbReference>
<dbReference type="Pfam" id="PF13489">
    <property type="entry name" value="Methyltransf_23"/>
    <property type="match status" value="1"/>
</dbReference>
<evidence type="ECO:0000313" key="2">
    <source>
        <dbReference type="EMBL" id="GGQ61092.1"/>
    </source>
</evidence>
<keyword evidence="2" id="KW-0489">Methyltransferase</keyword>
<name>A0A918BFX8_9ACTN</name>
<evidence type="ECO:0000256" key="1">
    <source>
        <dbReference type="SAM" id="MobiDB-lite"/>
    </source>
</evidence>
<dbReference type="SUPFAM" id="SSF53335">
    <property type="entry name" value="S-adenosyl-L-methionine-dependent methyltransferases"/>
    <property type="match status" value="1"/>
</dbReference>
<dbReference type="CDD" id="cd02440">
    <property type="entry name" value="AdoMet_MTases"/>
    <property type="match status" value="1"/>
</dbReference>
<keyword evidence="2" id="KW-0808">Transferase</keyword>
<dbReference type="AlphaFoldDB" id="A0A918BFX8"/>
<protein>
    <submittedName>
        <fullName evidence="2">Methyltransferase type 12</fullName>
    </submittedName>
</protein>
<gene>
    <name evidence="2" type="ORF">GCM10010280_04000</name>
</gene>